<organism evidence="2 3">
    <name type="scientific">Urbifossiella limnaea</name>
    <dbReference type="NCBI Taxonomy" id="2528023"/>
    <lineage>
        <taxon>Bacteria</taxon>
        <taxon>Pseudomonadati</taxon>
        <taxon>Planctomycetota</taxon>
        <taxon>Planctomycetia</taxon>
        <taxon>Gemmatales</taxon>
        <taxon>Gemmataceae</taxon>
        <taxon>Urbifossiella</taxon>
    </lineage>
</organism>
<feature type="domain" description="PIN" evidence="1">
    <location>
        <begin position="4"/>
        <end position="108"/>
    </location>
</feature>
<evidence type="ECO:0000259" key="1">
    <source>
        <dbReference type="Pfam" id="PF13470"/>
    </source>
</evidence>
<gene>
    <name evidence="2" type="ORF">ETAA1_36640</name>
</gene>
<dbReference type="InterPro" id="IPR002850">
    <property type="entry name" value="PIN_toxin-like"/>
</dbReference>
<dbReference type="Proteomes" id="UP000319576">
    <property type="component" value="Chromosome"/>
</dbReference>
<dbReference type="SUPFAM" id="SSF88723">
    <property type="entry name" value="PIN domain-like"/>
    <property type="match status" value="1"/>
</dbReference>
<dbReference type="Pfam" id="PF13470">
    <property type="entry name" value="PIN_3"/>
    <property type="match status" value="1"/>
</dbReference>
<dbReference type="PANTHER" id="PTHR34610">
    <property type="entry name" value="SSL7007 PROTEIN"/>
    <property type="match status" value="1"/>
</dbReference>
<dbReference type="PANTHER" id="PTHR34610:SF3">
    <property type="entry name" value="SSL7007 PROTEIN"/>
    <property type="match status" value="1"/>
</dbReference>
<dbReference type="InterPro" id="IPR029060">
    <property type="entry name" value="PIN-like_dom_sf"/>
</dbReference>
<dbReference type="KEGG" id="uli:ETAA1_36640"/>
<keyword evidence="3" id="KW-1185">Reference proteome</keyword>
<protein>
    <recommendedName>
        <fullName evidence="1">PIN domain-containing protein</fullName>
    </recommendedName>
</protein>
<evidence type="ECO:0000313" key="3">
    <source>
        <dbReference type="Proteomes" id="UP000319576"/>
    </source>
</evidence>
<reference evidence="2 3" key="1">
    <citation type="submission" date="2019-02" db="EMBL/GenBank/DDBJ databases">
        <title>Deep-cultivation of Planctomycetes and their phenomic and genomic characterization uncovers novel biology.</title>
        <authorList>
            <person name="Wiegand S."/>
            <person name="Jogler M."/>
            <person name="Boedeker C."/>
            <person name="Pinto D."/>
            <person name="Vollmers J."/>
            <person name="Rivas-Marin E."/>
            <person name="Kohn T."/>
            <person name="Peeters S.H."/>
            <person name="Heuer A."/>
            <person name="Rast P."/>
            <person name="Oberbeckmann S."/>
            <person name="Bunk B."/>
            <person name="Jeske O."/>
            <person name="Meyerdierks A."/>
            <person name="Storesund J.E."/>
            <person name="Kallscheuer N."/>
            <person name="Luecker S."/>
            <person name="Lage O.M."/>
            <person name="Pohl T."/>
            <person name="Merkel B.J."/>
            <person name="Hornburger P."/>
            <person name="Mueller R.-W."/>
            <person name="Bruemmer F."/>
            <person name="Labrenz M."/>
            <person name="Spormann A.M."/>
            <person name="Op den Camp H."/>
            <person name="Overmann J."/>
            <person name="Amann R."/>
            <person name="Jetten M.S.M."/>
            <person name="Mascher T."/>
            <person name="Medema M.H."/>
            <person name="Devos D.P."/>
            <person name="Kaster A.-K."/>
            <person name="Ovreas L."/>
            <person name="Rohde M."/>
            <person name="Galperin M.Y."/>
            <person name="Jogler C."/>
        </authorList>
    </citation>
    <scope>NUCLEOTIDE SEQUENCE [LARGE SCALE GENOMIC DNA]</scope>
    <source>
        <strain evidence="2 3">ETA_A1</strain>
    </source>
</reference>
<dbReference type="AlphaFoldDB" id="A0A517XW10"/>
<accession>A0A517XW10</accession>
<name>A0A517XW10_9BACT</name>
<dbReference type="InterPro" id="IPR002716">
    <property type="entry name" value="PIN_dom"/>
</dbReference>
<sequence>MLLVVVDTNLFVAAGFNPNSHSARILNAIRAGTVRLVWDEATRRETEYIVGKIPPLRGTDLSAFFYPDARHDGPTDPHQFGHIPDPADRKFAALAAASGAVLITSDRHLLDSRPHSGLVVLTPGEFVERMGRERNDHQPD</sequence>
<evidence type="ECO:0000313" key="2">
    <source>
        <dbReference type="EMBL" id="QDU21691.1"/>
    </source>
</evidence>
<proteinExistence type="predicted"/>
<dbReference type="EMBL" id="CP036273">
    <property type="protein sequence ID" value="QDU21691.1"/>
    <property type="molecule type" value="Genomic_DNA"/>
</dbReference>
<dbReference type="RefSeq" id="WP_202920203.1">
    <property type="nucleotide sequence ID" value="NZ_CP036273.1"/>
</dbReference>